<dbReference type="Proteomes" id="UP001215280">
    <property type="component" value="Unassembled WGS sequence"/>
</dbReference>
<reference evidence="3" key="1">
    <citation type="submission" date="2023-03" db="EMBL/GenBank/DDBJ databases">
        <title>Massive genome expansion in bonnet fungi (Mycena s.s.) driven by repeated elements and novel gene families across ecological guilds.</title>
        <authorList>
            <consortium name="Lawrence Berkeley National Laboratory"/>
            <person name="Harder C.B."/>
            <person name="Miyauchi S."/>
            <person name="Viragh M."/>
            <person name="Kuo A."/>
            <person name="Thoen E."/>
            <person name="Andreopoulos B."/>
            <person name="Lu D."/>
            <person name="Skrede I."/>
            <person name="Drula E."/>
            <person name="Henrissat B."/>
            <person name="Morin E."/>
            <person name="Kohler A."/>
            <person name="Barry K."/>
            <person name="LaButti K."/>
            <person name="Morin E."/>
            <person name="Salamov A."/>
            <person name="Lipzen A."/>
            <person name="Mereny Z."/>
            <person name="Hegedus B."/>
            <person name="Baldrian P."/>
            <person name="Stursova M."/>
            <person name="Weitz H."/>
            <person name="Taylor A."/>
            <person name="Grigoriev I.V."/>
            <person name="Nagy L.G."/>
            <person name="Martin F."/>
            <person name="Kauserud H."/>
        </authorList>
    </citation>
    <scope>NUCLEOTIDE SEQUENCE</scope>
    <source>
        <strain evidence="3">CBHHK188m</strain>
    </source>
</reference>
<comment type="caution">
    <text evidence="3">The sequence shown here is derived from an EMBL/GenBank/DDBJ whole genome shotgun (WGS) entry which is preliminary data.</text>
</comment>
<feature type="region of interest" description="Disordered" evidence="1">
    <location>
        <begin position="1"/>
        <end position="28"/>
    </location>
</feature>
<sequence length="522" mass="57428">MLGFSSLWRRKDDSPAVSAKERGLRVDKARIGRPVLRTMPHRFEIYAGASTRDPLTRSSSHRSGKNSLVSGAVPRPRRPPLATRHPPPDSEGEKASYPLTRSYSLPNPVYPPFLATNGTANENSFTYPPGVTGRANSCSPLHLDLRRPLSPIREQSCTSPVSLKSTSPVTENEISALELSPRPPPFVQRTLSKSPTSAIHTAVAVSDGPPSIPELKLGPYFPGPHPSQDGDGPPRRPPKALIVPARSSAYSSGPGSSTGSLHAESFVTASNSLHLPVDTPDTPPLDYIPFVDGPVATDSATSSTLPVSQFETSQRLERHGTLTSGGSLRVKRQRFAFATPAFCAFWLGFLFPPIWWVGGWYFTFFAETPAQRTLWEHYVADTRWWAVLTCGCGRRCAHRKGAGAPLKPLLLPRWVGANNTAPSLKGISYYYPFVSRPAPGEPGHVTTGPPPPGFRRLHRLFDELTRSRLARVKLEQESPRRIIDPWIQRCRRALCYWCLAFLLFILAMMGWSFAVGTGKTHF</sequence>
<protein>
    <submittedName>
        <fullName evidence="3">Uncharacterized protein</fullName>
    </submittedName>
</protein>
<gene>
    <name evidence="3" type="ORF">DFH07DRAFT_962355</name>
</gene>
<organism evidence="3 4">
    <name type="scientific">Mycena maculata</name>
    <dbReference type="NCBI Taxonomy" id="230809"/>
    <lineage>
        <taxon>Eukaryota</taxon>
        <taxon>Fungi</taxon>
        <taxon>Dikarya</taxon>
        <taxon>Basidiomycota</taxon>
        <taxon>Agaricomycotina</taxon>
        <taxon>Agaricomycetes</taxon>
        <taxon>Agaricomycetidae</taxon>
        <taxon>Agaricales</taxon>
        <taxon>Marasmiineae</taxon>
        <taxon>Mycenaceae</taxon>
        <taxon>Mycena</taxon>
    </lineage>
</organism>
<dbReference type="EMBL" id="JARJLG010000092">
    <property type="protein sequence ID" value="KAJ7747942.1"/>
    <property type="molecule type" value="Genomic_DNA"/>
</dbReference>
<keyword evidence="2" id="KW-1133">Transmembrane helix</keyword>
<proteinExistence type="predicted"/>
<name>A0AAD7N6H3_9AGAR</name>
<feature type="region of interest" description="Disordered" evidence="1">
    <location>
        <begin position="204"/>
        <end position="240"/>
    </location>
</feature>
<feature type="transmembrane region" description="Helical" evidence="2">
    <location>
        <begin position="337"/>
        <end position="362"/>
    </location>
</feature>
<feature type="compositionally biased region" description="Basic and acidic residues" evidence="1">
    <location>
        <begin position="9"/>
        <end position="28"/>
    </location>
</feature>
<evidence type="ECO:0000256" key="1">
    <source>
        <dbReference type="SAM" id="MobiDB-lite"/>
    </source>
</evidence>
<evidence type="ECO:0000313" key="4">
    <source>
        <dbReference type="Proteomes" id="UP001215280"/>
    </source>
</evidence>
<accession>A0AAD7N6H3</accession>
<keyword evidence="2" id="KW-0812">Transmembrane</keyword>
<feature type="transmembrane region" description="Helical" evidence="2">
    <location>
        <begin position="494"/>
        <end position="514"/>
    </location>
</feature>
<dbReference type="AlphaFoldDB" id="A0AAD7N6H3"/>
<evidence type="ECO:0000313" key="3">
    <source>
        <dbReference type="EMBL" id="KAJ7747942.1"/>
    </source>
</evidence>
<keyword evidence="2" id="KW-0472">Membrane</keyword>
<evidence type="ECO:0000256" key="2">
    <source>
        <dbReference type="SAM" id="Phobius"/>
    </source>
</evidence>
<keyword evidence="4" id="KW-1185">Reference proteome</keyword>
<feature type="region of interest" description="Disordered" evidence="1">
    <location>
        <begin position="47"/>
        <end position="102"/>
    </location>
</feature>